<feature type="region of interest" description="Disordered" evidence="1">
    <location>
        <begin position="110"/>
        <end position="135"/>
    </location>
</feature>
<dbReference type="EMBL" id="MU854510">
    <property type="protein sequence ID" value="KAK4033786.1"/>
    <property type="molecule type" value="Genomic_DNA"/>
</dbReference>
<evidence type="ECO:0000256" key="1">
    <source>
        <dbReference type="SAM" id="MobiDB-lite"/>
    </source>
</evidence>
<sequence>MAGGEGELATADDDASGSSSELRASSWDLAPVREYSPASTSRRRSPSPGEWGLYDIDSDGDESKGPGGPPPQEWTKPRSVLEDDMATELIVAQSIEHRVYKSGSEEIVLASPSRPPLSGSAGQEAEKSRAQFRWL</sequence>
<protein>
    <submittedName>
        <fullName evidence="2">Uncharacterized protein</fullName>
    </submittedName>
</protein>
<keyword evidence="3" id="KW-1185">Reference proteome</keyword>
<accession>A0AAN6PCD2</accession>
<dbReference type="AlphaFoldDB" id="A0AAN6PCD2"/>
<feature type="region of interest" description="Disordered" evidence="1">
    <location>
        <begin position="1"/>
        <end position="77"/>
    </location>
</feature>
<proteinExistence type="predicted"/>
<evidence type="ECO:0000313" key="3">
    <source>
        <dbReference type="Proteomes" id="UP001303115"/>
    </source>
</evidence>
<gene>
    <name evidence="2" type="ORF">C8A01DRAFT_39756</name>
</gene>
<feature type="compositionally biased region" description="Low complexity" evidence="1">
    <location>
        <begin position="16"/>
        <end position="26"/>
    </location>
</feature>
<organism evidence="2 3">
    <name type="scientific">Parachaetomium inaequale</name>
    <dbReference type="NCBI Taxonomy" id="2588326"/>
    <lineage>
        <taxon>Eukaryota</taxon>
        <taxon>Fungi</taxon>
        <taxon>Dikarya</taxon>
        <taxon>Ascomycota</taxon>
        <taxon>Pezizomycotina</taxon>
        <taxon>Sordariomycetes</taxon>
        <taxon>Sordariomycetidae</taxon>
        <taxon>Sordariales</taxon>
        <taxon>Chaetomiaceae</taxon>
        <taxon>Parachaetomium</taxon>
    </lineage>
</organism>
<evidence type="ECO:0000313" key="2">
    <source>
        <dbReference type="EMBL" id="KAK4033786.1"/>
    </source>
</evidence>
<name>A0AAN6PCD2_9PEZI</name>
<reference evidence="3" key="1">
    <citation type="journal article" date="2023" name="Mol. Phylogenet. Evol.">
        <title>Genome-scale phylogeny and comparative genomics of the fungal order Sordariales.</title>
        <authorList>
            <person name="Hensen N."/>
            <person name="Bonometti L."/>
            <person name="Westerberg I."/>
            <person name="Brannstrom I.O."/>
            <person name="Guillou S."/>
            <person name="Cros-Aarteil S."/>
            <person name="Calhoun S."/>
            <person name="Haridas S."/>
            <person name="Kuo A."/>
            <person name="Mondo S."/>
            <person name="Pangilinan J."/>
            <person name="Riley R."/>
            <person name="LaButti K."/>
            <person name="Andreopoulos B."/>
            <person name="Lipzen A."/>
            <person name="Chen C."/>
            <person name="Yan M."/>
            <person name="Daum C."/>
            <person name="Ng V."/>
            <person name="Clum A."/>
            <person name="Steindorff A."/>
            <person name="Ohm R.A."/>
            <person name="Martin F."/>
            <person name="Silar P."/>
            <person name="Natvig D.O."/>
            <person name="Lalanne C."/>
            <person name="Gautier V."/>
            <person name="Ament-Velasquez S.L."/>
            <person name="Kruys A."/>
            <person name="Hutchinson M.I."/>
            <person name="Powell A.J."/>
            <person name="Barry K."/>
            <person name="Miller A.N."/>
            <person name="Grigoriev I.V."/>
            <person name="Debuchy R."/>
            <person name="Gladieux P."/>
            <person name="Hiltunen Thoren M."/>
            <person name="Johannesson H."/>
        </authorList>
    </citation>
    <scope>NUCLEOTIDE SEQUENCE [LARGE SCALE GENOMIC DNA]</scope>
    <source>
        <strain evidence="3">CBS 284.82</strain>
    </source>
</reference>
<comment type="caution">
    <text evidence="2">The sequence shown here is derived from an EMBL/GenBank/DDBJ whole genome shotgun (WGS) entry which is preliminary data.</text>
</comment>
<dbReference type="Proteomes" id="UP001303115">
    <property type="component" value="Unassembled WGS sequence"/>
</dbReference>